<organism evidence="3 4">
    <name type="scientific">Croceimicrobium hydrocarbonivorans</name>
    <dbReference type="NCBI Taxonomy" id="2761580"/>
    <lineage>
        <taxon>Bacteria</taxon>
        <taxon>Pseudomonadati</taxon>
        <taxon>Bacteroidota</taxon>
        <taxon>Flavobacteriia</taxon>
        <taxon>Flavobacteriales</taxon>
        <taxon>Owenweeksiaceae</taxon>
        <taxon>Croceimicrobium</taxon>
    </lineage>
</organism>
<sequence>MKADIINKAVSIVFILCLLPFLGLSQWNKDVRIINLHDSIFYAKREPFEIRTFGDSGVSIFGAAFYQGLTTTHSRAIEAEVNSADGSFIRSSSPSGLSGYNGYFSKVAFAFPNHDRLIVHNRILNNSDQFDTVVIKETSSDSVITTFEGDWKVLNHQETTLSSEAWLYRKDSTLVCKRIDLTDGSLKCYIDLSLVLDDSLFGTRPQDYSLKNIILSGSNLVTEFTRANPSFIDPITGSFYFEQATFSIDTSSLSISKKKYQRIPSSQVSVFASSECEDILYLDESSVKGTMDTTIRRSLVFAKYQDDSSINISYRAKFYINILGAEKVPGNVIYTQNGYYLIFIPTLNFPPNGRVLDGVRLVLFDSIGRLVFDVETKNEWLHLYFNQARISKRGEVYFNIQEERPSENIILGKIDLAGTNPLFRKSPLSIDVVPDPNILVSLYPNPALKFFEVASDSALDEISIVNSLGDLVYTAEIKGYKHLVVTESFARGIYIVRIRSKSGKMSHSKLLLK</sequence>
<reference evidence="3 4" key="1">
    <citation type="submission" date="2020-08" db="EMBL/GenBank/DDBJ databases">
        <title>Croceimicrobium hydrocarbonivorans gen. nov., sp. nov., a novel marine bacterium isolated from a bacterial consortium that degrades polyethylene terephthalate.</title>
        <authorList>
            <person name="Liu R."/>
        </authorList>
    </citation>
    <scope>NUCLEOTIDE SEQUENCE [LARGE SCALE GENOMIC DNA]</scope>
    <source>
        <strain evidence="3 4">A20-9</strain>
    </source>
</reference>
<evidence type="ECO:0000313" key="4">
    <source>
        <dbReference type="Proteomes" id="UP000516305"/>
    </source>
</evidence>
<dbReference type="NCBIfam" id="TIGR04183">
    <property type="entry name" value="Por_Secre_tail"/>
    <property type="match status" value="1"/>
</dbReference>
<evidence type="ECO:0000259" key="2">
    <source>
        <dbReference type="Pfam" id="PF18962"/>
    </source>
</evidence>
<keyword evidence="4" id="KW-1185">Reference proteome</keyword>
<dbReference type="RefSeq" id="WP_210757992.1">
    <property type="nucleotide sequence ID" value="NZ_CP060139.1"/>
</dbReference>
<dbReference type="Proteomes" id="UP000516305">
    <property type="component" value="Chromosome"/>
</dbReference>
<protein>
    <submittedName>
        <fullName evidence="3">T9SS type A sorting domain-containing protein</fullName>
    </submittedName>
</protein>
<dbReference type="InterPro" id="IPR026444">
    <property type="entry name" value="Secre_tail"/>
</dbReference>
<gene>
    <name evidence="3" type="ORF">H4K34_13890</name>
</gene>
<accession>A0A7H0VCL2</accession>
<dbReference type="Pfam" id="PF18962">
    <property type="entry name" value="Por_Secre_tail"/>
    <property type="match status" value="1"/>
</dbReference>
<feature type="domain" description="Secretion system C-terminal sorting" evidence="2">
    <location>
        <begin position="442"/>
        <end position="510"/>
    </location>
</feature>
<proteinExistence type="predicted"/>
<dbReference type="AlphaFoldDB" id="A0A7H0VCL2"/>
<evidence type="ECO:0000313" key="3">
    <source>
        <dbReference type="EMBL" id="QNR23460.1"/>
    </source>
</evidence>
<dbReference type="EMBL" id="CP060139">
    <property type="protein sequence ID" value="QNR23460.1"/>
    <property type="molecule type" value="Genomic_DNA"/>
</dbReference>
<name>A0A7H0VCL2_9FLAO</name>
<keyword evidence="1" id="KW-0732">Signal</keyword>
<dbReference type="KEGG" id="chyd:H4K34_13890"/>
<evidence type="ECO:0000256" key="1">
    <source>
        <dbReference type="ARBA" id="ARBA00022729"/>
    </source>
</evidence>